<keyword evidence="3 5" id="KW-0659">Purine metabolism</keyword>
<feature type="binding site" evidence="7">
    <location>
        <position position="243"/>
    </location>
    <ligand>
        <name>5-hydroxyisourate</name>
        <dbReference type="ChEBI" id="CHEBI:18072"/>
    </ligand>
</feature>
<evidence type="ECO:0000313" key="10">
    <source>
        <dbReference type="EMBL" id="MBS2964999.1"/>
    </source>
</evidence>
<feature type="binding site" evidence="7">
    <location>
        <position position="81"/>
    </location>
    <ligand>
        <name>O2</name>
        <dbReference type="ChEBI" id="CHEBI:15379"/>
    </ligand>
</feature>
<dbReference type="GO" id="GO:0019628">
    <property type="term" value="P:urate catabolic process"/>
    <property type="evidence" value="ECO:0007669"/>
    <property type="project" value="UniProtKB-UniPathway"/>
</dbReference>
<dbReference type="EC" id="1.7.3.3" evidence="5 8"/>
<evidence type="ECO:0000256" key="9">
    <source>
        <dbReference type="SAM" id="MobiDB-lite"/>
    </source>
</evidence>
<feature type="binding site" evidence="7">
    <location>
        <position position="181"/>
    </location>
    <ligand>
        <name>urate</name>
        <dbReference type="ChEBI" id="CHEBI:17775"/>
    </ligand>
</feature>
<feature type="binding site" evidence="7">
    <location>
        <position position="81"/>
    </location>
    <ligand>
        <name>urate</name>
        <dbReference type="ChEBI" id="CHEBI:17775"/>
    </ligand>
</feature>
<feature type="binding site" evidence="7">
    <location>
        <position position="243"/>
    </location>
    <ligand>
        <name>urate</name>
        <dbReference type="ChEBI" id="CHEBI:17775"/>
    </ligand>
</feature>
<dbReference type="PANTHER" id="PTHR42874">
    <property type="entry name" value="URICASE"/>
    <property type="match status" value="1"/>
</dbReference>
<dbReference type="GO" id="GO:0004846">
    <property type="term" value="F:urate oxidase activity"/>
    <property type="evidence" value="ECO:0007669"/>
    <property type="project" value="UniProtKB-EC"/>
</dbReference>
<dbReference type="NCBIfam" id="TIGR03383">
    <property type="entry name" value="urate_oxi"/>
    <property type="match status" value="1"/>
</dbReference>
<dbReference type="UniPathway" id="UPA00394">
    <property type="reaction ID" value="UER00650"/>
</dbReference>
<feature type="binding site" evidence="7">
    <location>
        <position position="269"/>
    </location>
    <ligand>
        <name>O2</name>
        <dbReference type="ChEBI" id="CHEBI:15379"/>
    </ligand>
</feature>
<comment type="function">
    <text evidence="5 8">Catalyzes the oxidation of uric acid to 5-hydroxyisourate, which is further processed to form (S)-allantoin.</text>
</comment>
<dbReference type="EMBL" id="JAGSXH010000066">
    <property type="protein sequence ID" value="MBS2964999.1"/>
    <property type="molecule type" value="Genomic_DNA"/>
</dbReference>
<sequence length="316" mass="34340">MDRKQVLDGETAPGGRQPAPDRHAPAVVLGPTRYGKAEVRIVRVTRGAAEHALKDLNVSIALSGDQADTHLTGDNAKVLTTDAQKNAVYALAKRHGVASAEQFALLLAQHFLTTCPYITHARIGIEEYGWDRIPGAESRHSFVRGGRETRTALVHADADGASRVVSGLKDLVVLNTAGSEFHGFYEDEYTTLAETSDRVLATAIDARWRRGGAAGEPDWDKSYARARAALMTAFADTHSLSLQQTLYAMGRRLLEHDDAIAEARLTLPNRHHVAVDLAPFGLTNDNEVFHAADRPYGLIEGSLARRGEPPDPAAWQ</sequence>
<evidence type="ECO:0000256" key="7">
    <source>
        <dbReference type="PIRSR" id="PIRSR000241-2"/>
    </source>
</evidence>
<feature type="binding site" evidence="7">
    <location>
        <position position="82"/>
    </location>
    <ligand>
        <name>5-hydroxyisourate</name>
        <dbReference type="ChEBI" id="CHEBI:18072"/>
    </ligand>
</feature>
<dbReference type="Gene3D" id="3.10.270.10">
    <property type="entry name" value="Urate Oxidase"/>
    <property type="match status" value="1"/>
</dbReference>
<keyword evidence="11" id="KW-1185">Reference proteome</keyword>
<evidence type="ECO:0000256" key="4">
    <source>
        <dbReference type="ARBA" id="ARBA00023002"/>
    </source>
</evidence>
<dbReference type="Pfam" id="PF01014">
    <property type="entry name" value="Uricase"/>
    <property type="match status" value="2"/>
</dbReference>
<feature type="binding site" evidence="7">
    <location>
        <position position="198"/>
    </location>
    <ligand>
        <name>5-hydroxyisourate</name>
        <dbReference type="ChEBI" id="CHEBI:18072"/>
    </ligand>
</feature>
<protein>
    <recommendedName>
        <fullName evidence="5 8">Uricase</fullName>
        <ecNumber evidence="5 8">1.7.3.3</ecNumber>
    </recommendedName>
    <alternativeName>
        <fullName evidence="5">Urate oxidase</fullName>
    </alternativeName>
</protein>
<keyword evidence="4 5" id="KW-0560">Oxidoreductase</keyword>
<comment type="similarity">
    <text evidence="2 5 8">Belongs to the uricase family.</text>
</comment>
<comment type="catalytic activity">
    <reaction evidence="5 8">
        <text>urate + O2 + H2O = 5-hydroxyisourate + H2O2</text>
        <dbReference type="Rhea" id="RHEA:21368"/>
        <dbReference type="ChEBI" id="CHEBI:15377"/>
        <dbReference type="ChEBI" id="CHEBI:15379"/>
        <dbReference type="ChEBI" id="CHEBI:16240"/>
        <dbReference type="ChEBI" id="CHEBI:17775"/>
        <dbReference type="ChEBI" id="CHEBI:18072"/>
        <dbReference type="EC" id="1.7.3.3"/>
    </reaction>
</comment>
<comment type="pathway">
    <text evidence="1 5">Purine metabolism; urate degradation; (S)-allantoin from urate: step 1/3.</text>
</comment>
<dbReference type="SUPFAM" id="SSF55620">
    <property type="entry name" value="Tetrahydrobiopterin biosynthesis enzymes-like"/>
    <property type="match status" value="2"/>
</dbReference>
<evidence type="ECO:0000256" key="1">
    <source>
        <dbReference type="ARBA" id="ARBA00004831"/>
    </source>
</evidence>
<dbReference type="InterPro" id="IPR002042">
    <property type="entry name" value="Uricase"/>
</dbReference>
<evidence type="ECO:0000256" key="3">
    <source>
        <dbReference type="ARBA" id="ARBA00022631"/>
    </source>
</evidence>
<evidence type="ECO:0000256" key="5">
    <source>
        <dbReference type="PIRNR" id="PIRNR000241"/>
    </source>
</evidence>
<reference evidence="10" key="1">
    <citation type="submission" date="2021-04" db="EMBL/GenBank/DDBJ databases">
        <title>Genome based classification of Actinospica acidithermotolerans sp. nov., an actinobacterium isolated from an Indonesian hot spring.</title>
        <authorList>
            <person name="Kusuma A.B."/>
            <person name="Putra K.E."/>
            <person name="Nafisah S."/>
            <person name="Loh J."/>
            <person name="Nouioui I."/>
            <person name="Goodfellow M."/>
        </authorList>
    </citation>
    <scope>NUCLEOTIDE SEQUENCE</scope>
    <source>
        <strain evidence="10">DSM 45618</strain>
    </source>
</reference>
<accession>A0A8J7WTP6</accession>
<evidence type="ECO:0000256" key="6">
    <source>
        <dbReference type="PIRSR" id="PIRSR000241-1"/>
    </source>
</evidence>
<dbReference type="PANTHER" id="PTHR42874:SF1">
    <property type="entry name" value="URICASE"/>
    <property type="match status" value="1"/>
</dbReference>
<name>A0A8J7WTP6_9ACTN</name>
<feature type="binding site" evidence="7">
    <location>
        <position position="81"/>
    </location>
    <ligand>
        <name>5-hydroxyisourate</name>
        <dbReference type="ChEBI" id="CHEBI:18072"/>
    </ligand>
</feature>
<feature type="region of interest" description="Disordered" evidence="9">
    <location>
        <begin position="1"/>
        <end position="25"/>
    </location>
</feature>
<evidence type="ECO:0000313" key="11">
    <source>
        <dbReference type="Proteomes" id="UP000677913"/>
    </source>
</evidence>
<dbReference type="GO" id="GO:0006144">
    <property type="term" value="P:purine nucleobase metabolic process"/>
    <property type="evidence" value="ECO:0007669"/>
    <property type="project" value="UniProtKB-KW"/>
</dbReference>
<evidence type="ECO:0000256" key="8">
    <source>
        <dbReference type="RuleBase" id="RU004455"/>
    </source>
</evidence>
<organism evidence="10 11">
    <name type="scientific">Actinocrinis puniceicyclus</name>
    <dbReference type="NCBI Taxonomy" id="977794"/>
    <lineage>
        <taxon>Bacteria</taxon>
        <taxon>Bacillati</taxon>
        <taxon>Actinomycetota</taxon>
        <taxon>Actinomycetes</taxon>
        <taxon>Catenulisporales</taxon>
        <taxon>Actinospicaceae</taxon>
        <taxon>Actinocrinis</taxon>
    </lineage>
</organism>
<dbReference type="PIRSF" id="PIRSF000241">
    <property type="entry name" value="Urate_oxidase"/>
    <property type="match status" value="1"/>
</dbReference>
<dbReference type="PRINTS" id="PR00093">
    <property type="entry name" value="URICASE"/>
</dbReference>
<feature type="active site" description="Charge relay system" evidence="6">
    <location>
        <position position="81"/>
    </location>
</feature>
<comment type="caution">
    <text evidence="10">The sequence shown here is derived from an EMBL/GenBank/DDBJ whole genome shotgun (WGS) entry which is preliminary data.</text>
</comment>
<dbReference type="AlphaFoldDB" id="A0A8J7WTP6"/>
<evidence type="ECO:0000256" key="2">
    <source>
        <dbReference type="ARBA" id="ARBA00009760"/>
    </source>
</evidence>
<feature type="binding site" evidence="7">
    <location>
        <position position="198"/>
    </location>
    <ligand>
        <name>urate</name>
        <dbReference type="ChEBI" id="CHEBI:17775"/>
    </ligand>
</feature>
<gene>
    <name evidence="10" type="primary">pucL</name>
    <name evidence="10" type="ORF">KGA66_18225</name>
</gene>
<dbReference type="RefSeq" id="WP_211469357.1">
    <property type="nucleotide sequence ID" value="NZ_JAGSXH010000066.1"/>
</dbReference>
<feature type="active site" description="Charge relay system" evidence="6">
    <location>
        <position position="271"/>
    </location>
</feature>
<dbReference type="Proteomes" id="UP000677913">
    <property type="component" value="Unassembled WGS sequence"/>
</dbReference>
<feature type="active site" description="Charge relay system" evidence="6">
    <location>
        <position position="36"/>
    </location>
</feature>
<feature type="binding site" evidence="7">
    <location>
        <position position="82"/>
    </location>
    <ligand>
        <name>urate</name>
        <dbReference type="ChEBI" id="CHEBI:17775"/>
    </ligand>
</feature>
<feature type="binding site" evidence="7">
    <location>
        <position position="269"/>
    </location>
    <ligand>
        <name>urate</name>
        <dbReference type="ChEBI" id="CHEBI:17775"/>
    </ligand>
</feature>
<proteinExistence type="inferred from homology"/>
<feature type="binding site" evidence="7">
    <location>
        <position position="181"/>
    </location>
    <ligand>
        <name>5-hydroxyisourate</name>
        <dbReference type="ChEBI" id="CHEBI:18072"/>
    </ligand>
</feature>
<feature type="binding site" evidence="7">
    <location>
        <position position="269"/>
    </location>
    <ligand>
        <name>5-hydroxyisourate</name>
        <dbReference type="ChEBI" id="CHEBI:18072"/>
    </ligand>
</feature>